<dbReference type="GO" id="GO:0016740">
    <property type="term" value="F:transferase activity"/>
    <property type="evidence" value="ECO:0007669"/>
    <property type="project" value="UniProtKB-KW"/>
</dbReference>
<dbReference type="RefSeq" id="WP_166226447.1">
    <property type="nucleotide sequence ID" value="NZ_CP049989.1"/>
</dbReference>
<proteinExistence type="predicted"/>
<keyword evidence="1" id="KW-0808">Transferase</keyword>
<sequence>MTLPPIVPVDAGLRLERPVLLVVVDTEEEFDWSKPFDRNARTTGSIAEQGRAHEVFARYGVQPTYVVNHAVAVSREVATLRRLVEQGLAGFGTHCHPWITPPHEEAVTNFNSFHGNLPPALEAAKLRSSTEAVAQAFGAAPRVFKAGRYGLGPKTFDSLLELGYCVDCSFVPDTTFAHSHGPDYLGMPAEPFFTDASRRLLEVPLTVGYGGWAWRMGRRLPALWDSPLMQRLHVQGSLSRLNALWRARLSPEGFDAPVQKRLIDAMLAQGHRVFTLTYHSPSLVPGHTPYVRTGADLREFLDRIDIVLRHFRERGGEFSTPLALWARASAAAPVAA</sequence>
<dbReference type="Proteomes" id="UP000503162">
    <property type="component" value="Chromosome"/>
</dbReference>
<dbReference type="Gene3D" id="3.20.20.370">
    <property type="entry name" value="Glycoside hydrolase/deacetylase"/>
    <property type="match status" value="1"/>
</dbReference>
<evidence type="ECO:0000313" key="2">
    <source>
        <dbReference type="Proteomes" id="UP000503162"/>
    </source>
</evidence>
<accession>A0A6G8IFS4</accession>
<dbReference type="SUPFAM" id="SSF88713">
    <property type="entry name" value="Glycoside hydrolase/deacetylase"/>
    <property type="match status" value="1"/>
</dbReference>
<name>A0A6G8IFS4_9BURK</name>
<evidence type="ECO:0000313" key="1">
    <source>
        <dbReference type="EMBL" id="QIM51886.1"/>
    </source>
</evidence>
<dbReference type="InterPro" id="IPR011330">
    <property type="entry name" value="Glyco_hydro/deAcase_b/a-brl"/>
</dbReference>
<gene>
    <name evidence="1" type="ORF">G9Q37_06900</name>
</gene>
<keyword evidence="2" id="KW-1185">Reference proteome</keyword>
<dbReference type="EMBL" id="CP049989">
    <property type="protein sequence ID" value="QIM51886.1"/>
    <property type="molecule type" value="Genomic_DNA"/>
</dbReference>
<organism evidence="1 2">
    <name type="scientific">Hydrogenophaga crocea</name>
    <dbReference type="NCBI Taxonomy" id="2716225"/>
    <lineage>
        <taxon>Bacteria</taxon>
        <taxon>Pseudomonadati</taxon>
        <taxon>Pseudomonadota</taxon>
        <taxon>Betaproteobacteria</taxon>
        <taxon>Burkholderiales</taxon>
        <taxon>Comamonadaceae</taxon>
        <taxon>Hydrogenophaga</taxon>
    </lineage>
</organism>
<dbReference type="AlphaFoldDB" id="A0A6G8IFS4"/>
<protein>
    <submittedName>
        <fullName evidence="1">Glycosyltransferase</fullName>
    </submittedName>
</protein>
<reference evidence="1 2" key="1">
    <citation type="submission" date="2020-03" db="EMBL/GenBank/DDBJ databases">
        <title>Hydrogenophaga sp. nov. isolated from cyanobacterial mat.</title>
        <authorList>
            <person name="Thorat V."/>
            <person name="Kirdat K."/>
            <person name="Tiwarekar B."/>
            <person name="Costa E.D."/>
            <person name="Yadav A."/>
        </authorList>
    </citation>
    <scope>NUCLEOTIDE SEQUENCE [LARGE SCALE GENOMIC DNA]</scope>
    <source>
        <strain evidence="1 2">BA0156</strain>
    </source>
</reference>
<dbReference type="KEGG" id="hcz:G9Q37_06900"/>
<dbReference type="GO" id="GO:0005975">
    <property type="term" value="P:carbohydrate metabolic process"/>
    <property type="evidence" value="ECO:0007669"/>
    <property type="project" value="InterPro"/>
</dbReference>